<dbReference type="InterPro" id="IPR008978">
    <property type="entry name" value="HSP20-like_chaperone"/>
</dbReference>
<dbReference type="AlphaFoldDB" id="A0A0M0JK74"/>
<proteinExistence type="predicted"/>
<dbReference type="SUPFAM" id="SSF49764">
    <property type="entry name" value="HSP20-like chaperones"/>
    <property type="match status" value="1"/>
</dbReference>
<comment type="caution">
    <text evidence="4">The sequence shown here is derived from an EMBL/GenBank/DDBJ whole genome shotgun (WGS) entry which is preliminary data.</text>
</comment>
<dbReference type="InterPro" id="IPR007052">
    <property type="entry name" value="CS_dom"/>
</dbReference>
<feature type="domain" description="CS" evidence="3">
    <location>
        <begin position="141"/>
        <end position="211"/>
    </location>
</feature>
<keyword evidence="1" id="KW-0175">Coiled coil</keyword>
<organism evidence="4 5">
    <name type="scientific">Chrysochromulina tobinii</name>
    <dbReference type="NCBI Taxonomy" id="1460289"/>
    <lineage>
        <taxon>Eukaryota</taxon>
        <taxon>Haptista</taxon>
        <taxon>Haptophyta</taxon>
        <taxon>Prymnesiophyceae</taxon>
        <taxon>Prymnesiales</taxon>
        <taxon>Chrysochromulinaceae</taxon>
        <taxon>Chrysochromulina</taxon>
    </lineage>
</organism>
<evidence type="ECO:0000256" key="2">
    <source>
        <dbReference type="SAM" id="MobiDB-lite"/>
    </source>
</evidence>
<accession>A0A0M0JK74</accession>
<dbReference type="Gene3D" id="2.60.40.790">
    <property type="match status" value="1"/>
</dbReference>
<feature type="region of interest" description="Disordered" evidence="2">
    <location>
        <begin position="376"/>
        <end position="396"/>
    </location>
</feature>
<gene>
    <name evidence="4" type="ORF">Ctob_004878</name>
</gene>
<evidence type="ECO:0000256" key="1">
    <source>
        <dbReference type="SAM" id="Coils"/>
    </source>
</evidence>
<dbReference type="EMBL" id="JWZX01002778">
    <property type="protein sequence ID" value="KOO26976.1"/>
    <property type="molecule type" value="Genomic_DNA"/>
</dbReference>
<protein>
    <recommendedName>
        <fullName evidence="3">CS domain-containing protein</fullName>
    </recommendedName>
</protein>
<keyword evidence="5" id="KW-1185">Reference proteome</keyword>
<dbReference type="Pfam" id="PF04969">
    <property type="entry name" value="CS"/>
    <property type="match status" value="1"/>
</dbReference>
<dbReference type="Proteomes" id="UP000037460">
    <property type="component" value="Unassembled WGS sequence"/>
</dbReference>
<evidence type="ECO:0000259" key="3">
    <source>
        <dbReference type="Pfam" id="PF04969"/>
    </source>
</evidence>
<sequence>MISGRVKEDKIKSGEELRLALAASCENEAFRALDNAMLNRLLDFAQMSRDDPKRDPLELKQSLAAISPSLGALKLRQRKAMMVALENHIALASRHNLPERLFVDGGWPPKEPEPEPPRAAPKQGMQVMISPSPLSGEGEGFTWTQTETELTITVCLPEGTQKQEVAMQMTPKFGPSQQLVVRCRFWPLPLLSGVLHHAVDASEATWHLDSNCKAAGLLEALRRFPAAPELQADGARALATLVGTEEAVLTFIAEGGLEHLLQVRAGAGELSTVVNEVANVLEQAVCTMCEAIDEEAPEDELDAISMAELLREMAEAAHERRRRAAEAKREAEERAREEAEACRRVEEALEKARVEEIEAAPTAYAGFRWGSSFDDPRLLSAGDAPDPPRIVELDND</sequence>
<name>A0A0M0JK74_9EUKA</name>
<evidence type="ECO:0000313" key="5">
    <source>
        <dbReference type="Proteomes" id="UP000037460"/>
    </source>
</evidence>
<feature type="coiled-coil region" evidence="1">
    <location>
        <begin position="310"/>
        <end position="355"/>
    </location>
</feature>
<dbReference type="CDD" id="cd06467">
    <property type="entry name" value="p23_NUDC_like"/>
    <property type="match status" value="1"/>
</dbReference>
<reference evidence="5" key="1">
    <citation type="journal article" date="2015" name="PLoS Genet.">
        <title>Genome Sequence and Transcriptome Analyses of Chrysochromulina tobin: Metabolic Tools for Enhanced Algal Fitness in the Prominent Order Prymnesiales (Haptophyceae).</title>
        <authorList>
            <person name="Hovde B.T."/>
            <person name="Deodato C.R."/>
            <person name="Hunsperger H.M."/>
            <person name="Ryken S.A."/>
            <person name="Yost W."/>
            <person name="Jha R.K."/>
            <person name="Patterson J."/>
            <person name="Monnat R.J. Jr."/>
            <person name="Barlow S.B."/>
            <person name="Starkenburg S.R."/>
            <person name="Cattolico R.A."/>
        </authorList>
    </citation>
    <scope>NUCLEOTIDE SEQUENCE</scope>
    <source>
        <strain evidence="5">CCMP291</strain>
    </source>
</reference>
<evidence type="ECO:0000313" key="4">
    <source>
        <dbReference type="EMBL" id="KOO26976.1"/>
    </source>
</evidence>